<organism evidence="1 2">
    <name type="scientific">Desulfosarcina widdelii</name>
    <dbReference type="NCBI Taxonomy" id="947919"/>
    <lineage>
        <taxon>Bacteria</taxon>
        <taxon>Pseudomonadati</taxon>
        <taxon>Thermodesulfobacteriota</taxon>
        <taxon>Desulfobacteria</taxon>
        <taxon>Desulfobacterales</taxon>
        <taxon>Desulfosarcinaceae</taxon>
        <taxon>Desulfosarcina</taxon>
    </lineage>
</organism>
<evidence type="ECO:0008006" key="3">
    <source>
        <dbReference type="Google" id="ProtNLM"/>
    </source>
</evidence>
<dbReference type="OrthoDB" id="361281at2"/>
<dbReference type="EMBL" id="AP021875">
    <property type="protein sequence ID" value="BBO76625.1"/>
    <property type="molecule type" value="Genomic_DNA"/>
</dbReference>
<dbReference type="KEGG" id="dwd:DSCW_40420"/>
<name>A0A5K7Z7D2_9BACT</name>
<dbReference type="Gene3D" id="3.40.1620.10">
    <property type="entry name" value="YefM-like domain"/>
    <property type="match status" value="1"/>
</dbReference>
<dbReference type="AlphaFoldDB" id="A0A5K7Z7D2"/>
<dbReference type="NCBIfam" id="TIGR01552">
    <property type="entry name" value="phd_fam"/>
    <property type="match status" value="1"/>
</dbReference>
<proteinExistence type="predicted"/>
<keyword evidence="2" id="KW-1185">Reference proteome</keyword>
<accession>A0A5K7Z7D2</accession>
<evidence type="ECO:0000313" key="1">
    <source>
        <dbReference type="EMBL" id="BBO76625.1"/>
    </source>
</evidence>
<gene>
    <name evidence="1" type="ORF">DSCW_40420</name>
</gene>
<dbReference type="Proteomes" id="UP000427769">
    <property type="component" value="Chromosome"/>
</dbReference>
<sequence>MPADEPQIVTIRNVESVVVLSVKEYRRLKQPKTDLFAFFRQSPLREVDLDPSRVKDPSREVAL</sequence>
<protein>
    <recommendedName>
        <fullName evidence="3">Antitoxin</fullName>
    </recommendedName>
</protein>
<evidence type="ECO:0000313" key="2">
    <source>
        <dbReference type="Proteomes" id="UP000427769"/>
    </source>
</evidence>
<reference evidence="1 2" key="1">
    <citation type="submission" date="2019-11" db="EMBL/GenBank/DDBJ databases">
        <title>Comparative genomics of hydrocarbon-degrading Desulfosarcina strains.</title>
        <authorList>
            <person name="Watanabe M."/>
            <person name="Kojima H."/>
            <person name="Fukui M."/>
        </authorList>
    </citation>
    <scope>NUCLEOTIDE SEQUENCE [LARGE SCALE GENOMIC DNA]</scope>
    <source>
        <strain evidence="1 2">PP31</strain>
    </source>
</reference>